<feature type="domain" description="Nudix hydrolase" evidence="1">
    <location>
        <begin position="23"/>
        <end position="118"/>
    </location>
</feature>
<proteinExistence type="predicted"/>
<organism evidence="3 4">
    <name type="scientific">Schumannella luteola</name>
    <dbReference type="NCBI Taxonomy" id="472059"/>
    <lineage>
        <taxon>Bacteria</taxon>
        <taxon>Bacillati</taxon>
        <taxon>Actinomycetota</taxon>
        <taxon>Actinomycetes</taxon>
        <taxon>Micrococcales</taxon>
        <taxon>Microbacteriaceae</taxon>
        <taxon>Schumannella</taxon>
    </lineage>
</organism>
<evidence type="ECO:0000259" key="2">
    <source>
        <dbReference type="Pfam" id="PF21906"/>
    </source>
</evidence>
<dbReference type="PANTHER" id="PTHR43736">
    <property type="entry name" value="ADP-RIBOSE PYROPHOSPHATASE"/>
    <property type="match status" value="1"/>
</dbReference>
<dbReference type="SUPFAM" id="SSF46785">
    <property type="entry name" value="Winged helix' DNA-binding domain"/>
    <property type="match status" value="1"/>
</dbReference>
<dbReference type="InterPro" id="IPR015797">
    <property type="entry name" value="NUDIX_hydrolase-like_dom_sf"/>
</dbReference>
<dbReference type="PANTHER" id="PTHR43736:SF4">
    <property type="entry name" value="SLR1690 PROTEIN"/>
    <property type="match status" value="1"/>
</dbReference>
<sequence>MVYRDHANNTLEDYPRPSVAVDTAVLTLDDAGELAVLLVRDSHDQGLRLPGTFLHPGETLSDAVQRSLVIKTGLSPTAARHIAPRQLRVFDAPDRDPRGWVLSVAHLAAAPRAELEVDADRVAITPVTEVGDPLYQHRAIIDLAVAELRERYREAPDPVGFAPAITTLRALHAVHSAIAGIALPRDAFRRTMEPLLASTGELERGGVGKPARLFRRT</sequence>
<dbReference type="Proteomes" id="UP000553888">
    <property type="component" value="Unassembled WGS sequence"/>
</dbReference>
<keyword evidence="4" id="KW-1185">Reference proteome</keyword>
<protein>
    <submittedName>
        <fullName evidence="3">ADP-ribose pyrophosphatase YjhB (NUDIX family)</fullName>
    </submittedName>
</protein>
<dbReference type="Gene3D" id="1.10.10.10">
    <property type="entry name" value="Winged helix-like DNA-binding domain superfamily/Winged helix DNA-binding domain"/>
    <property type="match status" value="1"/>
</dbReference>
<dbReference type="Pfam" id="PF21906">
    <property type="entry name" value="WHD_NrtR"/>
    <property type="match status" value="1"/>
</dbReference>
<evidence type="ECO:0000313" key="4">
    <source>
        <dbReference type="Proteomes" id="UP000553888"/>
    </source>
</evidence>
<reference evidence="3 4" key="1">
    <citation type="submission" date="2020-07" db="EMBL/GenBank/DDBJ databases">
        <title>Sequencing the genomes of 1000 actinobacteria strains.</title>
        <authorList>
            <person name="Klenk H.-P."/>
        </authorList>
    </citation>
    <scope>NUCLEOTIDE SEQUENCE [LARGE SCALE GENOMIC DNA]</scope>
    <source>
        <strain evidence="3 4">DSM 23141</strain>
    </source>
</reference>
<dbReference type="AlphaFoldDB" id="A0A852YBC6"/>
<name>A0A852YBC6_9MICO</name>
<dbReference type="EMBL" id="JACBZY010000001">
    <property type="protein sequence ID" value="NYG99142.1"/>
    <property type="molecule type" value="Genomic_DNA"/>
</dbReference>
<dbReference type="SUPFAM" id="SSF55811">
    <property type="entry name" value="Nudix"/>
    <property type="match status" value="1"/>
</dbReference>
<dbReference type="Pfam" id="PF00293">
    <property type="entry name" value="NUDIX"/>
    <property type="match status" value="1"/>
</dbReference>
<dbReference type="InterPro" id="IPR036390">
    <property type="entry name" value="WH_DNA-bd_sf"/>
</dbReference>
<comment type="caution">
    <text evidence="3">The sequence shown here is derived from an EMBL/GenBank/DDBJ whole genome shotgun (WGS) entry which is preliminary data.</text>
</comment>
<evidence type="ECO:0000259" key="1">
    <source>
        <dbReference type="Pfam" id="PF00293"/>
    </source>
</evidence>
<dbReference type="InterPro" id="IPR054105">
    <property type="entry name" value="WHD_NrtR"/>
</dbReference>
<evidence type="ECO:0000313" key="3">
    <source>
        <dbReference type="EMBL" id="NYG99142.1"/>
    </source>
</evidence>
<gene>
    <name evidence="3" type="ORF">BJ979_001768</name>
</gene>
<dbReference type="CDD" id="cd18873">
    <property type="entry name" value="NUDIX_NadM_like"/>
    <property type="match status" value="1"/>
</dbReference>
<dbReference type="InterPro" id="IPR000086">
    <property type="entry name" value="NUDIX_hydrolase_dom"/>
</dbReference>
<dbReference type="Gene3D" id="3.90.79.10">
    <property type="entry name" value="Nucleoside Triphosphate Pyrophosphohydrolase"/>
    <property type="match status" value="1"/>
</dbReference>
<feature type="domain" description="NrtR DNA-binding winged helix" evidence="2">
    <location>
        <begin position="167"/>
        <end position="215"/>
    </location>
</feature>
<accession>A0A852YBC6</accession>
<dbReference type="InterPro" id="IPR036388">
    <property type="entry name" value="WH-like_DNA-bd_sf"/>
</dbReference>
<dbReference type="RefSeq" id="WP_179567152.1">
    <property type="nucleotide sequence ID" value="NZ_JACBZY010000001.1"/>
</dbReference>